<dbReference type="InterPro" id="IPR014867">
    <property type="entry name" value="Spore_coat_CotH_CotH2/3/7"/>
</dbReference>
<evidence type="ECO:0008006" key="5">
    <source>
        <dbReference type="Google" id="ProtNLM"/>
    </source>
</evidence>
<dbReference type="PANTHER" id="PTHR40050">
    <property type="entry name" value="INNER SPORE COAT PROTEIN H"/>
    <property type="match status" value="1"/>
</dbReference>
<organism evidence="3 4">
    <name type="scientific">Sorangium cellulosum</name>
    <name type="common">Polyangium cellulosum</name>
    <dbReference type="NCBI Taxonomy" id="56"/>
    <lineage>
        <taxon>Bacteria</taxon>
        <taxon>Pseudomonadati</taxon>
        <taxon>Myxococcota</taxon>
        <taxon>Polyangia</taxon>
        <taxon>Polyangiales</taxon>
        <taxon>Polyangiaceae</taxon>
        <taxon>Sorangium</taxon>
    </lineage>
</organism>
<dbReference type="Pfam" id="PF08757">
    <property type="entry name" value="CotH"/>
    <property type="match status" value="1"/>
</dbReference>
<gene>
    <name evidence="3" type="ORF">BE21_44250</name>
</gene>
<protein>
    <recommendedName>
        <fullName evidence="5">Lipoprotein</fullName>
    </recommendedName>
</protein>
<dbReference type="PANTHER" id="PTHR40050:SF1">
    <property type="entry name" value="INNER SPORE COAT PROTEIN H"/>
    <property type="match status" value="1"/>
</dbReference>
<feature type="region of interest" description="Disordered" evidence="1">
    <location>
        <begin position="26"/>
        <end position="51"/>
    </location>
</feature>
<comment type="caution">
    <text evidence="3">The sequence shown here is derived from an EMBL/GenBank/DDBJ whole genome shotgun (WGS) entry which is preliminary data.</text>
</comment>
<dbReference type="Proteomes" id="UP000075502">
    <property type="component" value="Unassembled WGS sequence"/>
</dbReference>
<sequence>MRTFHPFLPLTAALLLGSLHATGCSDDSSAATDGPSGASDAGSRCQPSGGGPHWLLEGETVTFPVACATGLALAGDAFEVGPLPEGAAYDPTAREVTFSPGLDQAAVYDIEIRVAQTSEVGRVKVGVADAFADPSNVPVVDPARYPEEYGLPVLFLSPVPKDKEYAPATVIYRGHTYAAEAELRGESSLSYPKRSYTLKFPKDDKFNEPDEAGGFTDRRKVVLITTFDDNSYVRQRLAYDLWNRLDPEHIQVKTYSAVLYLDGEYAGLYTVADHIDGYLMEDHGYPQDGNLYKAVSHDANFALVGHSGEKKETLHDGFEKKEGAPEEGEPGAFSDLEDLVSFVAESDEATFAAEIGARIDLRDYEDWWIFVTFIMANDSAGKNSYHYRDPASDGVFRYAPWDFNASFGQSWETEREPASERVEYRDANLLFERLLEEPSIGDPLRARYGQVLRGAFAEAEIHAIVDGYVERIDASARRDEARWGAAYRGYEGWSGRDDFTTYEEEIAYLKAWISERWQHQDELY</sequence>
<dbReference type="AlphaFoldDB" id="A0A150TJJ9"/>
<accession>A0A150TJJ9</accession>
<keyword evidence="2" id="KW-0732">Signal</keyword>
<proteinExistence type="predicted"/>
<evidence type="ECO:0000256" key="1">
    <source>
        <dbReference type="SAM" id="MobiDB-lite"/>
    </source>
</evidence>
<feature type="chain" id="PRO_5007569784" description="Lipoprotein" evidence="2">
    <location>
        <begin position="22"/>
        <end position="524"/>
    </location>
</feature>
<evidence type="ECO:0000256" key="2">
    <source>
        <dbReference type="SAM" id="SignalP"/>
    </source>
</evidence>
<evidence type="ECO:0000313" key="4">
    <source>
        <dbReference type="Proteomes" id="UP000075502"/>
    </source>
</evidence>
<dbReference type="EMBL" id="JEME01002244">
    <property type="protein sequence ID" value="KYG04869.1"/>
    <property type="molecule type" value="Genomic_DNA"/>
</dbReference>
<reference evidence="3 4" key="1">
    <citation type="submission" date="2014-02" db="EMBL/GenBank/DDBJ databases">
        <title>The small core and large imbalanced accessory genome model reveals a collaborative survival strategy of Sorangium cellulosum strains in nature.</title>
        <authorList>
            <person name="Han K."/>
            <person name="Peng R."/>
            <person name="Blom J."/>
            <person name="Li Y.-Z."/>
        </authorList>
    </citation>
    <scope>NUCLEOTIDE SEQUENCE [LARGE SCALE GENOMIC DNA]</scope>
    <source>
        <strain evidence="3 4">So0007-03</strain>
    </source>
</reference>
<evidence type="ECO:0000313" key="3">
    <source>
        <dbReference type="EMBL" id="KYG04869.1"/>
    </source>
</evidence>
<feature type="signal peptide" evidence="2">
    <location>
        <begin position="1"/>
        <end position="21"/>
    </location>
</feature>
<name>A0A150TJJ9_SORCE</name>